<keyword evidence="2" id="KW-0812">Transmembrane</keyword>
<sequence length="236" mass="24522">MTLTAAPRRVRLLPALTLVPLLRWTVAVHSVPDDLPWRAACPCGQPLWTNAIRPSGRCTACGHRIGPPPYTVEAAAAVAAVALVLSGRTGWALAAFAWWAAGMIVLVFVDLAVMRLPHRITASTTAGFLGLLAATGDPRAWTRAIAAGLVLAAFFAILAVVSRGQLGWGDVTLAVPVAAALGWHSWTAVYAGTLLGLAAAALTAITLRRAGRLAAGMHLPLGPFLIIAAATVVVWP</sequence>
<dbReference type="EMBL" id="WAAR01000034">
    <property type="protein sequence ID" value="KAB1116825.1"/>
    <property type="molecule type" value="Genomic_DNA"/>
</dbReference>
<evidence type="ECO:0000256" key="2">
    <source>
        <dbReference type="SAM" id="Phobius"/>
    </source>
</evidence>
<name>A0ABQ6UIT7_9ACTN</name>
<reference evidence="4 5" key="1">
    <citation type="submission" date="2019-09" db="EMBL/GenBank/DDBJ databases">
        <title>High taxonomic diversity of Micromonospora strains isolated from Medicago sativa nodules in different geographical locations.</title>
        <authorList>
            <person name="Martinez-Hidalgo P."/>
            <person name="Flores-Felix J.D."/>
            <person name="Velazquez E."/>
            <person name="Brau L."/>
            <person name="Trujillo M.E."/>
            <person name="Martinez-Molina E."/>
        </authorList>
    </citation>
    <scope>NUCLEOTIDE SEQUENCE [LARGE SCALE GENOMIC DNA]</scope>
    <source>
        <strain evidence="4 5">ALFB5</strain>
    </source>
</reference>
<feature type="transmembrane region" description="Helical" evidence="2">
    <location>
        <begin position="91"/>
        <end position="109"/>
    </location>
</feature>
<keyword evidence="2" id="KW-1133">Transmembrane helix</keyword>
<protein>
    <submittedName>
        <fullName evidence="4">Prepilin peptidase</fullName>
    </submittedName>
</protein>
<comment type="similarity">
    <text evidence="1">Belongs to the peptidase A24 family.</text>
</comment>
<evidence type="ECO:0000313" key="5">
    <source>
        <dbReference type="Proteomes" id="UP000471364"/>
    </source>
</evidence>
<dbReference type="InterPro" id="IPR000045">
    <property type="entry name" value="Prepilin_IV_endopep_pep"/>
</dbReference>
<comment type="caution">
    <text evidence="4">The sequence shown here is derived from an EMBL/GenBank/DDBJ whole genome shotgun (WGS) entry which is preliminary data.</text>
</comment>
<dbReference type="PANTHER" id="PTHR30487">
    <property type="entry name" value="TYPE 4 PREPILIN-LIKE PROTEINS LEADER PEPTIDE-PROCESSING ENZYME"/>
    <property type="match status" value="1"/>
</dbReference>
<keyword evidence="5" id="KW-1185">Reference proteome</keyword>
<evidence type="ECO:0000313" key="4">
    <source>
        <dbReference type="EMBL" id="KAB1116825.1"/>
    </source>
</evidence>
<evidence type="ECO:0000259" key="3">
    <source>
        <dbReference type="Pfam" id="PF01478"/>
    </source>
</evidence>
<dbReference type="PANTHER" id="PTHR30487:SF0">
    <property type="entry name" value="PREPILIN LEADER PEPTIDASE_N-METHYLTRANSFERASE-RELATED"/>
    <property type="match status" value="1"/>
</dbReference>
<feature type="transmembrane region" description="Helical" evidence="2">
    <location>
        <begin position="189"/>
        <end position="207"/>
    </location>
</feature>
<proteinExistence type="inferred from homology"/>
<feature type="transmembrane region" description="Helical" evidence="2">
    <location>
        <begin position="140"/>
        <end position="161"/>
    </location>
</feature>
<feature type="domain" description="Prepilin type IV endopeptidase peptidase" evidence="3">
    <location>
        <begin position="101"/>
        <end position="195"/>
    </location>
</feature>
<evidence type="ECO:0000256" key="1">
    <source>
        <dbReference type="ARBA" id="ARBA00005801"/>
    </source>
</evidence>
<keyword evidence="2" id="KW-0472">Membrane</keyword>
<feature type="transmembrane region" description="Helical" evidence="2">
    <location>
        <begin position="219"/>
        <end position="235"/>
    </location>
</feature>
<dbReference type="Pfam" id="PF01478">
    <property type="entry name" value="Peptidase_A24"/>
    <property type="match status" value="1"/>
</dbReference>
<dbReference type="RefSeq" id="WP_151012349.1">
    <property type="nucleotide sequence ID" value="NZ_WAAR01000034.1"/>
</dbReference>
<dbReference type="Proteomes" id="UP000471364">
    <property type="component" value="Unassembled WGS sequence"/>
</dbReference>
<gene>
    <name evidence="4" type="ORF">F6X54_10090</name>
</gene>
<accession>A0ABQ6UIT7</accession>
<dbReference type="InterPro" id="IPR050882">
    <property type="entry name" value="Prepilin_peptidase/N-MTase"/>
</dbReference>
<organism evidence="4 5">
    <name type="scientific">Micromonospora aurantiaca</name>
    <name type="common">nom. illeg.</name>
    <dbReference type="NCBI Taxonomy" id="47850"/>
    <lineage>
        <taxon>Bacteria</taxon>
        <taxon>Bacillati</taxon>
        <taxon>Actinomycetota</taxon>
        <taxon>Actinomycetes</taxon>
        <taxon>Micromonosporales</taxon>
        <taxon>Micromonosporaceae</taxon>
        <taxon>Micromonospora</taxon>
    </lineage>
</organism>